<dbReference type="AlphaFoldDB" id="A0AAW7Z5E3"/>
<dbReference type="Proteomes" id="UP000056750">
    <property type="component" value="Chromosome"/>
</dbReference>
<organism evidence="3 5">
    <name type="scientific">Alteromonas stellipolaris</name>
    <dbReference type="NCBI Taxonomy" id="233316"/>
    <lineage>
        <taxon>Bacteria</taxon>
        <taxon>Pseudomonadati</taxon>
        <taxon>Pseudomonadota</taxon>
        <taxon>Gammaproteobacteria</taxon>
        <taxon>Alteromonadales</taxon>
        <taxon>Alteromonadaceae</taxon>
        <taxon>Alteromonas/Salinimonas group</taxon>
        <taxon>Alteromonas</taxon>
    </lineage>
</organism>
<dbReference type="InterPro" id="IPR051783">
    <property type="entry name" value="NAD(P)-dependent_oxidoreduct"/>
</dbReference>
<dbReference type="SUPFAM" id="SSF51735">
    <property type="entry name" value="NAD(P)-binding Rossmann-fold domains"/>
    <property type="match status" value="1"/>
</dbReference>
<gene>
    <name evidence="2" type="ORF">AVL57_18000</name>
    <name evidence="3" type="ORF">Q4527_14945</name>
</gene>
<protein>
    <submittedName>
        <fullName evidence="3">NAD-dependent epimerase/dehydratase family protein</fullName>
    </submittedName>
    <submittedName>
        <fullName evidence="2">Sugar metabolism protein</fullName>
    </submittedName>
</protein>
<dbReference type="InterPro" id="IPR036291">
    <property type="entry name" value="NAD(P)-bd_dom_sf"/>
</dbReference>
<dbReference type="KEGG" id="asq:AVL57_18000"/>
<evidence type="ECO:0000313" key="3">
    <source>
        <dbReference type="EMBL" id="MDO6578699.1"/>
    </source>
</evidence>
<dbReference type="GO" id="GO:0005737">
    <property type="term" value="C:cytoplasm"/>
    <property type="evidence" value="ECO:0007669"/>
    <property type="project" value="TreeGrafter"/>
</dbReference>
<dbReference type="EMBL" id="CP013926">
    <property type="protein sequence ID" value="AMJ75686.1"/>
    <property type="molecule type" value="Genomic_DNA"/>
</dbReference>
<keyword evidence="4" id="KW-1185">Reference proteome</keyword>
<evidence type="ECO:0000313" key="2">
    <source>
        <dbReference type="EMBL" id="AMJ75686.1"/>
    </source>
</evidence>
<dbReference type="EMBL" id="JAUOQI010000011">
    <property type="protein sequence ID" value="MDO6578699.1"/>
    <property type="molecule type" value="Genomic_DNA"/>
</dbReference>
<feature type="domain" description="NAD-dependent epimerase/dehydratase" evidence="1">
    <location>
        <begin position="6"/>
        <end position="203"/>
    </location>
</feature>
<dbReference type="Pfam" id="PF01370">
    <property type="entry name" value="Epimerase"/>
    <property type="match status" value="1"/>
</dbReference>
<proteinExistence type="predicted"/>
<dbReference type="InterPro" id="IPR001509">
    <property type="entry name" value="Epimerase_deHydtase"/>
</dbReference>
<accession>A0AAW7Z5E3</accession>
<dbReference type="PANTHER" id="PTHR48079">
    <property type="entry name" value="PROTEIN YEEZ"/>
    <property type="match status" value="1"/>
</dbReference>
<reference evidence="2 4" key="1">
    <citation type="submission" date="2015-12" db="EMBL/GenBank/DDBJ databases">
        <title>Intraspecies pangenome expansion in the marine bacterium Alteromonas.</title>
        <authorList>
            <person name="Lopez-Perez M."/>
            <person name="Rodriguez-Valera F."/>
        </authorList>
    </citation>
    <scope>NUCLEOTIDE SEQUENCE [LARGE SCALE GENOMIC DNA]</scope>
    <source>
        <strain evidence="2 4">LMG 21861</strain>
    </source>
</reference>
<dbReference type="Proteomes" id="UP001170717">
    <property type="component" value="Unassembled WGS sequence"/>
</dbReference>
<sequence>MNNKLVICGYGWLGRYLGEAMSATHSIIATTRSEEKAQQIHNKHLKGLVFSLGNDTTALCDELVGATLVLNIPPGRRNTQLDDFTNSMLALIDSAVAANVARIIFISTTSVYGDTRNDELNEHVSTQPETASAKAHVAIEQHLLDLKTNAKVDVKIVRLAGLTGPDRHPVNSLSGRSLNAGNKRINLVHIRDVVAALKTLILAASSKADSSNSETSKTDSTDLYHLCSLQHPKRGEYYTQAANKKGIPAPTFSESDLPPTGKVIDAKASWDLLGIVPDYANPDDMI</sequence>
<dbReference type="Gene3D" id="3.40.50.720">
    <property type="entry name" value="NAD(P)-binding Rossmann-like Domain"/>
    <property type="match status" value="1"/>
</dbReference>
<dbReference type="PANTHER" id="PTHR48079:SF6">
    <property type="entry name" value="NAD(P)-BINDING DOMAIN-CONTAINING PROTEIN-RELATED"/>
    <property type="match status" value="1"/>
</dbReference>
<evidence type="ECO:0000313" key="4">
    <source>
        <dbReference type="Proteomes" id="UP000056750"/>
    </source>
</evidence>
<evidence type="ECO:0000313" key="5">
    <source>
        <dbReference type="Proteomes" id="UP001170717"/>
    </source>
</evidence>
<dbReference type="RefSeq" id="WP_057789371.1">
    <property type="nucleotide sequence ID" value="NZ_CANLMS010000010.1"/>
</dbReference>
<evidence type="ECO:0000259" key="1">
    <source>
        <dbReference type="Pfam" id="PF01370"/>
    </source>
</evidence>
<reference evidence="3" key="2">
    <citation type="submission" date="2023-07" db="EMBL/GenBank/DDBJ databases">
        <title>Genome content predicts the carbon catabolic preferences of heterotrophic bacteria.</title>
        <authorList>
            <person name="Gralka M."/>
        </authorList>
    </citation>
    <scope>NUCLEOTIDE SEQUENCE</scope>
    <source>
        <strain evidence="3">F2M12</strain>
    </source>
</reference>
<dbReference type="GO" id="GO:0004029">
    <property type="term" value="F:aldehyde dehydrogenase (NAD+) activity"/>
    <property type="evidence" value="ECO:0007669"/>
    <property type="project" value="TreeGrafter"/>
</dbReference>
<name>A0AAW7Z5E3_9ALTE</name>